<accession>A0AA38C2X3</accession>
<dbReference type="SUPFAM" id="SSF53901">
    <property type="entry name" value="Thiolase-like"/>
    <property type="match status" value="1"/>
</dbReference>
<evidence type="ECO:0000256" key="1">
    <source>
        <dbReference type="ARBA" id="ARBA00022679"/>
    </source>
</evidence>
<keyword evidence="4" id="KW-1185">Reference proteome</keyword>
<protein>
    <recommendedName>
        <fullName evidence="2">Beta-ketoacyl-[acyl-carrier-protein] synthase III C-terminal domain-containing protein</fullName>
    </recommendedName>
</protein>
<feature type="domain" description="Beta-ketoacyl-[acyl-carrier-protein] synthase III C-terminal" evidence="2">
    <location>
        <begin position="16"/>
        <end position="95"/>
    </location>
</feature>
<dbReference type="OMA" id="VWECTET"/>
<dbReference type="GO" id="GO:0016020">
    <property type="term" value="C:membrane"/>
    <property type="evidence" value="ECO:0007669"/>
    <property type="project" value="InterPro"/>
</dbReference>
<feature type="non-terminal residue" evidence="3">
    <location>
        <position position="108"/>
    </location>
</feature>
<dbReference type="PANTHER" id="PTHR31561">
    <property type="entry name" value="3-KETOACYL-COA SYNTHASE"/>
    <property type="match status" value="1"/>
</dbReference>
<organism evidence="3 4">
    <name type="scientific">Taxus chinensis</name>
    <name type="common">Chinese yew</name>
    <name type="synonym">Taxus wallichiana var. chinensis</name>
    <dbReference type="NCBI Taxonomy" id="29808"/>
    <lineage>
        <taxon>Eukaryota</taxon>
        <taxon>Viridiplantae</taxon>
        <taxon>Streptophyta</taxon>
        <taxon>Embryophyta</taxon>
        <taxon>Tracheophyta</taxon>
        <taxon>Spermatophyta</taxon>
        <taxon>Pinopsida</taxon>
        <taxon>Pinidae</taxon>
        <taxon>Conifers II</taxon>
        <taxon>Cupressales</taxon>
        <taxon>Taxaceae</taxon>
        <taxon>Taxus</taxon>
    </lineage>
</organism>
<reference evidence="3 4" key="1">
    <citation type="journal article" date="2021" name="Nat. Plants">
        <title>The Taxus genome provides insights into paclitaxel biosynthesis.</title>
        <authorList>
            <person name="Xiong X."/>
            <person name="Gou J."/>
            <person name="Liao Q."/>
            <person name="Li Y."/>
            <person name="Zhou Q."/>
            <person name="Bi G."/>
            <person name="Li C."/>
            <person name="Du R."/>
            <person name="Wang X."/>
            <person name="Sun T."/>
            <person name="Guo L."/>
            <person name="Liang H."/>
            <person name="Lu P."/>
            <person name="Wu Y."/>
            <person name="Zhang Z."/>
            <person name="Ro D.K."/>
            <person name="Shang Y."/>
            <person name="Huang S."/>
            <person name="Yan J."/>
        </authorList>
    </citation>
    <scope>NUCLEOTIDE SEQUENCE [LARGE SCALE GENOMIC DNA]</scope>
    <source>
        <strain evidence="3">Ta-2019</strain>
    </source>
</reference>
<proteinExistence type="predicted"/>
<dbReference type="GO" id="GO:0006633">
    <property type="term" value="P:fatty acid biosynthetic process"/>
    <property type="evidence" value="ECO:0007669"/>
    <property type="project" value="InterPro"/>
</dbReference>
<comment type="caution">
    <text evidence="3">The sequence shown here is derived from an EMBL/GenBank/DDBJ whole genome shotgun (WGS) entry which is preliminary data.</text>
</comment>
<dbReference type="AlphaFoldDB" id="A0AA38C2X3"/>
<evidence type="ECO:0000259" key="2">
    <source>
        <dbReference type="Pfam" id="PF08541"/>
    </source>
</evidence>
<dbReference type="InterPro" id="IPR012392">
    <property type="entry name" value="3-ktacl-CoA_syn"/>
</dbReference>
<dbReference type="Pfam" id="PF08541">
    <property type="entry name" value="ACP_syn_III_C"/>
    <property type="match status" value="1"/>
</dbReference>
<evidence type="ECO:0000313" key="4">
    <source>
        <dbReference type="Proteomes" id="UP000824469"/>
    </source>
</evidence>
<dbReference type="Proteomes" id="UP000824469">
    <property type="component" value="Unassembled WGS sequence"/>
</dbReference>
<dbReference type="Gene3D" id="3.40.47.10">
    <property type="match status" value="1"/>
</dbReference>
<evidence type="ECO:0000313" key="3">
    <source>
        <dbReference type="EMBL" id="KAH9288648.1"/>
    </source>
</evidence>
<dbReference type="InterPro" id="IPR013747">
    <property type="entry name" value="ACP_syn_III_C"/>
</dbReference>
<keyword evidence="1" id="KW-0808">Transferase</keyword>
<name>A0AA38C2X3_TAXCH</name>
<dbReference type="EMBL" id="JAHRHJ020003813">
    <property type="protein sequence ID" value="KAH9288648.1"/>
    <property type="molecule type" value="Genomic_DNA"/>
</dbReference>
<dbReference type="InterPro" id="IPR016039">
    <property type="entry name" value="Thiolase-like"/>
</dbReference>
<sequence>MEMKPCVPDFSKAFEQVCIHTGGKAVIDEIMKNLRLRGYVMEPARMTLHRFGNTSSSSVFYELAYFEAKEWIKEGDRIWMIGFGTGFKCSSIVWKALTEMPANATTNP</sequence>
<gene>
    <name evidence="3" type="ORF">KI387_032765</name>
</gene>
<dbReference type="GO" id="GO:0016747">
    <property type="term" value="F:acyltransferase activity, transferring groups other than amino-acyl groups"/>
    <property type="evidence" value="ECO:0007669"/>
    <property type="project" value="InterPro"/>
</dbReference>